<evidence type="ECO:0000313" key="1">
    <source>
        <dbReference type="EMBL" id="AWX46185.1"/>
    </source>
</evidence>
<reference evidence="1 2" key="1">
    <citation type="submission" date="2018-06" db="EMBL/GenBank/DDBJ databases">
        <title>Spongiibacterium sp. HME9304 Genome sequencing and assembly.</title>
        <authorList>
            <person name="Kang H."/>
            <person name="Kim H."/>
            <person name="Joh K."/>
        </authorList>
    </citation>
    <scope>NUCLEOTIDE SEQUENCE [LARGE SCALE GENOMIC DNA]</scope>
    <source>
        <strain evidence="1 2">HME9304</strain>
    </source>
</reference>
<proteinExistence type="predicted"/>
<dbReference type="KEGG" id="spon:HME9304_03217"/>
<evidence type="ECO:0000313" key="2">
    <source>
        <dbReference type="Proteomes" id="UP000248536"/>
    </source>
</evidence>
<name>A0A2Z4LW51_9FLAO</name>
<gene>
    <name evidence="1" type="ORF">HME9304_03217</name>
</gene>
<dbReference type="AlphaFoldDB" id="A0A2Z4LW51"/>
<accession>A0A2Z4LW51</accession>
<keyword evidence="2" id="KW-1185">Reference proteome</keyword>
<dbReference type="Proteomes" id="UP000248536">
    <property type="component" value="Chromosome"/>
</dbReference>
<sequence length="42" mass="4916">MINILKTFFTYYKNLKSNRFDKMHYNGSAIRSAALDFVLLGI</sequence>
<dbReference type="EMBL" id="CP030104">
    <property type="protein sequence ID" value="AWX46185.1"/>
    <property type="molecule type" value="Genomic_DNA"/>
</dbReference>
<protein>
    <submittedName>
        <fullName evidence="1">Uncharacterized protein</fullName>
    </submittedName>
</protein>
<organism evidence="1 2">
    <name type="scientific">Flagellimonas maritima</name>
    <dbReference type="NCBI Taxonomy" id="1383885"/>
    <lineage>
        <taxon>Bacteria</taxon>
        <taxon>Pseudomonadati</taxon>
        <taxon>Bacteroidota</taxon>
        <taxon>Flavobacteriia</taxon>
        <taxon>Flavobacteriales</taxon>
        <taxon>Flavobacteriaceae</taxon>
        <taxon>Flagellimonas</taxon>
    </lineage>
</organism>